<proteinExistence type="predicted"/>
<dbReference type="Gene3D" id="3.10.100.10">
    <property type="entry name" value="Mannose-Binding Protein A, subunit A"/>
    <property type="match status" value="1"/>
</dbReference>
<reference evidence="2 3" key="1">
    <citation type="submission" date="2020-06" db="EMBL/GenBank/DDBJ databases">
        <authorList>
            <person name="Li R."/>
            <person name="Bekaert M."/>
        </authorList>
    </citation>
    <scope>NUCLEOTIDE SEQUENCE [LARGE SCALE GENOMIC DNA]</scope>
    <source>
        <strain evidence="3">wild</strain>
    </source>
</reference>
<dbReference type="PROSITE" id="PS50041">
    <property type="entry name" value="C_TYPE_LECTIN_2"/>
    <property type="match status" value="1"/>
</dbReference>
<evidence type="ECO:0000313" key="3">
    <source>
        <dbReference type="Proteomes" id="UP000507470"/>
    </source>
</evidence>
<dbReference type="InterPro" id="IPR003609">
    <property type="entry name" value="Pan_app"/>
</dbReference>
<dbReference type="OrthoDB" id="6119292at2759"/>
<dbReference type="InterPro" id="IPR016186">
    <property type="entry name" value="C-type_lectin-like/link_sf"/>
</dbReference>
<dbReference type="InterPro" id="IPR016187">
    <property type="entry name" value="CTDL_fold"/>
</dbReference>
<dbReference type="Proteomes" id="UP000507470">
    <property type="component" value="Unassembled WGS sequence"/>
</dbReference>
<organism evidence="2 3">
    <name type="scientific">Mytilus coruscus</name>
    <name type="common">Sea mussel</name>
    <dbReference type="NCBI Taxonomy" id="42192"/>
    <lineage>
        <taxon>Eukaryota</taxon>
        <taxon>Metazoa</taxon>
        <taxon>Spiralia</taxon>
        <taxon>Lophotrochozoa</taxon>
        <taxon>Mollusca</taxon>
        <taxon>Bivalvia</taxon>
        <taxon>Autobranchia</taxon>
        <taxon>Pteriomorphia</taxon>
        <taxon>Mytilida</taxon>
        <taxon>Mytiloidea</taxon>
        <taxon>Mytilidae</taxon>
        <taxon>Mytilinae</taxon>
        <taxon>Mytilus</taxon>
    </lineage>
</organism>
<name>A0A6J8AEA8_MYTCO</name>
<feature type="domain" description="C-type lectin" evidence="1">
    <location>
        <begin position="109"/>
        <end position="206"/>
    </location>
</feature>
<protein>
    <recommendedName>
        <fullName evidence="1">C-type lectin domain-containing protein</fullName>
    </recommendedName>
</protein>
<dbReference type="InterPro" id="IPR001304">
    <property type="entry name" value="C-type_lectin-like"/>
</dbReference>
<dbReference type="SUPFAM" id="SSF56436">
    <property type="entry name" value="C-type lectin-like"/>
    <property type="match status" value="1"/>
</dbReference>
<evidence type="ECO:0000259" key="1">
    <source>
        <dbReference type="PROSITE" id="PS50041"/>
    </source>
</evidence>
<dbReference type="Pfam" id="PF00024">
    <property type="entry name" value="PAN_1"/>
    <property type="match status" value="1"/>
</dbReference>
<sequence length="307" mass="35785">MFIAVLSESRIRLISAHHKPEYDNLYEVENAIGNYLVKFVRECGVKCLSNKRCLSFFYNNLTGMCILHSDPFTYTVMSFSEKGWKFYLSQERAGRCLVNFFYYRELDLCYKLEPPIQASVVHEDFVCPGSELMRIDSDERQNYIKLVTADIGRVYPNGICIQGKKKQGKWTYNDGSTMEYFRWQPDQPSGSTNVIRMLTLEECTLIEYIYKVKRHKENGRTTMDLRWSISGGNQINQVDQLTLSACFEGTTTVGGFLILDTNVPICVYIDRRIKDGDVIQDKEKVYFFFNMFNVKFSTSLFHTNYKN</sequence>
<keyword evidence="3" id="KW-1185">Reference proteome</keyword>
<gene>
    <name evidence="2" type="ORF">MCOR_6757</name>
</gene>
<dbReference type="AlphaFoldDB" id="A0A6J8AEA8"/>
<dbReference type="EMBL" id="CACVKT020001259">
    <property type="protein sequence ID" value="CAC5366468.1"/>
    <property type="molecule type" value="Genomic_DNA"/>
</dbReference>
<evidence type="ECO:0000313" key="2">
    <source>
        <dbReference type="EMBL" id="CAC5366468.1"/>
    </source>
</evidence>
<accession>A0A6J8AEA8</accession>